<dbReference type="OrthoDB" id="9803111at2"/>
<dbReference type="AlphaFoldDB" id="A0A2D0JPG5"/>
<protein>
    <submittedName>
        <fullName evidence="3">Putative capsular polysaccharide biosynthesis protein Cap5D</fullName>
    </submittedName>
</protein>
<comment type="caution">
    <text evidence="3">The sequence shown here is derived from an EMBL/GenBank/DDBJ whole genome shotgun (WGS) entry which is preliminary data.</text>
</comment>
<dbReference type="SUPFAM" id="SSF51735">
    <property type="entry name" value="NAD(P)-binding Rossmann-fold domains"/>
    <property type="match status" value="1"/>
</dbReference>
<dbReference type="InterPro" id="IPR003869">
    <property type="entry name" value="Polysac_CapD-like"/>
</dbReference>
<dbReference type="PANTHER" id="PTHR43318:SF1">
    <property type="entry name" value="POLYSACCHARIDE BIOSYNTHESIS PROTEIN EPSC-RELATED"/>
    <property type="match status" value="1"/>
</dbReference>
<dbReference type="PANTHER" id="PTHR43318">
    <property type="entry name" value="UDP-N-ACETYLGLUCOSAMINE 4,6-DEHYDRATASE"/>
    <property type="match status" value="1"/>
</dbReference>
<dbReference type="Pfam" id="PF02719">
    <property type="entry name" value="Polysacc_synt_2"/>
    <property type="match status" value="1"/>
</dbReference>
<evidence type="ECO:0000259" key="2">
    <source>
        <dbReference type="Pfam" id="PF02719"/>
    </source>
</evidence>
<reference evidence="3 4" key="1">
    <citation type="journal article" date="2017" name="Nat. Microbiol.">
        <title>Natural product diversity associated with the nematode symbionts Photorhabdus and Xenorhabdus.</title>
        <authorList>
            <person name="Tobias N.J."/>
            <person name="Wolff H."/>
            <person name="Djahanschiri B."/>
            <person name="Grundmann F."/>
            <person name="Kronenwerth M."/>
            <person name="Shi Y.M."/>
            <person name="Simonyi S."/>
            <person name="Grun P."/>
            <person name="Shapiro-Ilan D."/>
            <person name="Pidot S.J."/>
            <person name="Stinear T.P."/>
            <person name="Ebersberger I."/>
            <person name="Bode H.B."/>
        </authorList>
    </citation>
    <scope>NUCLEOTIDE SEQUENCE [LARGE SCALE GENOMIC DNA]</scope>
    <source>
        <strain evidence="3 4">DSM 17902</strain>
    </source>
</reference>
<feature type="domain" description="Polysaccharide biosynthesis protein CapD-like" evidence="2">
    <location>
        <begin position="28"/>
        <end position="311"/>
    </location>
</feature>
<dbReference type="Gene3D" id="3.40.50.720">
    <property type="entry name" value="NAD(P)-binding Rossmann-like Domain"/>
    <property type="match status" value="1"/>
</dbReference>
<organism evidence="3 4">
    <name type="scientific">Xenorhabdus miraniensis</name>
    <dbReference type="NCBI Taxonomy" id="351674"/>
    <lineage>
        <taxon>Bacteria</taxon>
        <taxon>Pseudomonadati</taxon>
        <taxon>Pseudomonadota</taxon>
        <taxon>Gammaproteobacteria</taxon>
        <taxon>Enterobacterales</taxon>
        <taxon>Morganellaceae</taxon>
        <taxon>Xenorhabdus</taxon>
    </lineage>
</organism>
<comment type="similarity">
    <text evidence="1">Belongs to the polysaccharide synthase family.</text>
</comment>
<dbReference type="CDD" id="cd05237">
    <property type="entry name" value="UDP_invert_4-6DH_SDR_e"/>
    <property type="match status" value="1"/>
</dbReference>
<dbReference type="EMBL" id="NITZ01000012">
    <property type="protein sequence ID" value="PHM48213.1"/>
    <property type="molecule type" value="Genomic_DNA"/>
</dbReference>
<evidence type="ECO:0000313" key="3">
    <source>
        <dbReference type="EMBL" id="PHM48213.1"/>
    </source>
</evidence>
<dbReference type="Proteomes" id="UP000221980">
    <property type="component" value="Unassembled WGS sequence"/>
</dbReference>
<sequence>MDIKKLLGRKCVNLDINKTSYYLKSKTVLVTGAGGSIGSELCRQILNFSPQVILLLGHGENSIFEIMSELKDIVSEVELIPIIANIQDKERVDHIFYTYKPNIVFHAAAHKHVPLMEFNPLEAVKNNVLGSRNVIHAAHSYKAERFVLISTDKAVNPTSIMGVTKRIAEMIIQGYSSISTTKFASVRFGNVLGSRGSVISIFKKQIERGGPITVTHPEMVRFFMTIPEAVQLVIQAGALVQSGNLFFLDMGKPIKIVDLVKDLIKLSGIQPIDKMEIIYTGIRPGEKLYEEILNKEEEFFTTKYEKIYIAKSPSIPLIKLNSTISKLEDLIKKKPKYEEVKYALKRIVSNYK</sequence>
<gene>
    <name evidence="3" type="ORF">Xmir_02551</name>
</gene>
<dbReference type="InterPro" id="IPR036291">
    <property type="entry name" value="NAD(P)-bd_dom_sf"/>
</dbReference>
<name>A0A2D0JPG5_9GAMM</name>
<keyword evidence="4" id="KW-1185">Reference proteome</keyword>
<evidence type="ECO:0000313" key="4">
    <source>
        <dbReference type="Proteomes" id="UP000221980"/>
    </source>
</evidence>
<accession>A0A2D0JPG5</accession>
<evidence type="ECO:0000256" key="1">
    <source>
        <dbReference type="ARBA" id="ARBA00007430"/>
    </source>
</evidence>
<proteinExistence type="inferred from homology"/>
<dbReference type="RefSeq" id="WP_099114620.1">
    <property type="nucleotide sequence ID" value="NZ_CAWNQI010000024.1"/>
</dbReference>
<dbReference type="InterPro" id="IPR051203">
    <property type="entry name" value="Polysaccharide_Synthase-Rel"/>
</dbReference>